<proteinExistence type="predicted"/>
<gene>
    <name evidence="2" type="ORF">CQA57_06705</name>
</gene>
<dbReference type="AlphaFoldDB" id="A0A3D8J4R9"/>
<feature type="compositionally biased region" description="Polar residues" evidence="1">
    <location>
        <begin position="1"/>
        <end position="11"/>
    </location>
</feature>
<dbReference type="Proteomes" id="UP000256695">
    <property type="component" value="Unassembled WGS sequence"/>
</dbReference>
<name>A0A3D8J4R9_9HELI</name>
<feature type="region of interest" description="Disordered" evidence="1">
    <location>
        <begin position="1"/>
        <end position="106"/>
    </location>
</feature>
<dbReference type="RefSeq" id="WP_115579469.1">
    <property type="nucleotide sequence ID" value="NZ_NXLX01000019.1"/>
</dbReference>
<feature type="compositionally biased region" description="Polar residues" evidence="1">
    <location>
        <begin position="134"/>
        <end position="145"/>
    </location>
</feature>
<feature type="compositionally biased region" description="Polar residues" evidence="1">
    <location>
        <begin position="69"/>
        <end position="97"/>
    </location>
</feature>
<dbReference type="EMBL" id="NXLX01000019">
    <property type="protein sequence ID" value="RDU72479.1"/>
    <property type="molecule type" value="Genomic_DNA"/>
</dbReference>
<reference evidence="2 3" key="1">
    <citation type="submission" date="2018-04" db="EMBL/GenBank/DDBJ databases">
        <title>Novel Campyloabacter and Helicobacter Species and Strains.</title>
        <authorList>
            <person name="Mannion A.J."/>
            <person name="Shen Z."/>
            <person name="Fox J.G."/>
        </authorList>
    </citation>
    <scope>NUCLEOTIDE SEQUENCE [LARGE SCALE GENOMIC DNA]</scope>
    <source>
        <strain evidence="2 3">MIT 04-9362</strain>
    </source>
</reference>
<evidence type="ECO:0000256" key="1">
    <source>
        <dbReference type="SAM" id="MobiDB-lite"/>
    </source>
</evidence>
<sequence>MVSNINTQAENKTPLVKDKKTQTQEAVKKEQENFSKLIQEKVKNTDTPKNEEKKSEKKSPLSEAKQEAIPTQNVTPNALANNIDTTKNPVSKESPSIASEKIADTKTLGDVKKLAEDKELNLQNMELQKENISKESSNQKQESLGTQNLLEQKKQTNLIKTAAISQPLAQALKEISSKDKEIRKTQKPNKLEYQFESKTEKIAIIQRGKTLPKSIVESKMRNERREMAYQKAFDRFGIKNTKEDTNIMQEALQIKSEDKKKSLVS</sequence>
<evidence type="ECO:0000313" key="3">
    <source>
        <dbReference type="Proteomes" id="UP000256695"/>
    </source>
</evidence>
<feature type="region of interest" description="Disordered" evidence="1">
    <location>
        <begin position="125"/>
        <end position="145"/>
    </location>
</feature>
<evidence type="ECO:0000313" key="2">
    <source>
        <dbReference type="EMBL" id="RDU72479.1"/>
    </source>
</evidence>
<dbReference type="OrthoDB" id="5329219at2"/>
<comment type="caution">
    <text evidence="2">The sequence shown here is derived from an EMBL/GenBank/DDBJ whole genome shotgun (WGS) entry which is preliminary data.</text>
</comment>
<protein>
    <submittedName>
        <fullName evidence="2">Uncharacterized protein</fullName>
    </submittedName>
</protein>
<organism evidence="2 3">
    <name type="scientific">Helicobacter anseris</name>
    <dbReference type="NCBI Taxonomy" id="375926"/>
    <lineage>
        <taxon>Bacteria</taxon>
        <taxon>Pseudomonadati</taxon>
        <taxon>Campylobacterota</taxon>
        <taxon>Epsilonproteobacteria</taxon>
        <taxon>Campylobacterales</taxon>
        <taxon>Helicobacteraceae</taxon>
        <taxon>Helicobacter</taxon>
    </lineage>
</organism>
<keyword evidence="3" id="KW-1185">Reference proteome</keyword>
<accession>A0A3D8J4R9</accession>
<feature type="compositionally biased region" description="Basic and acidic residues" evidence="1">
    <location>
        <begin position="15"/>
        <end position="66"/>
    </location>
</feature>